<dbReference type="Proteomes" id="UP000859505">
    <property type="component" value="Unassembled WGS sequence"/>
</dbReference>
<dbReference type="EMBL" id="DACTUL010000031">
    <property type="protein sequence ID" value="HAT6345606.1"/>
    <property type="molecule type" value="Genomic_DNA"/>
</dbReference>
<dbReference type="InterPro" id="IPR003140">
    <property type="entry name" value="PLipase/COase/thioEstase"/>
</dbReference>
<evidence type="ECO:0000313" key="5">
    <source>
        <dbReference type="Proteomes" id="UP000859505"/>
    </source>
</evidence>
<dbReference type="PANTHER" id="PTHR10655:SF17">
    <property type="entry name" value="LYSOPHOSPHOLIPASE-LIKE PROTEIN 1"/>
    <property type="match status" value="1"/>
</dbReference>
<evidence type="ECO:0000313" key="4">
    <source>
        <dbReference type="EMBL" id="HAT6345606.1"/>
    </source>
</evidence>
<dbReference type="GO" id="GO:0016787">
    <property type="term" value="F:hydrolase activity"/>
    <property type="evidence" value="ECO:0007669"/>
    <property type="project" value="UniProtKB-KW"/>
</dbReference>
<proteinExistence type="inferred from homology"/>
<evidence type="ECO:0000256" key="2">
    <source>
        <dbReference type="ARBA" id="ARBA00022801"/>
    </source>
</evidence>
<name>A0AAD3YLP5_AERHY</name>
<feature type="domain" description="Phospholipase/carboxylesterase/thioesterase" evidence="3">
    <location>
        <begin position="15"/>
        <end position="217"/>
    </location>
</feature>
<reference evidence="4" key="2">
    <citation type="submission" date="2020-01" db="EMBL/GenBank/DDBJ databases">
        <authorList>
            <consortium name="NCBI Pathogen Detection Project"/>
        </authorList>
    </citation>
    <scope>NUCLEOTIDE SEQUENCE</scope>
    <source>
        <strain evidence="4">OLC2673_Aeromonas</strain>
    </source>
</reference>
<dbReference type="PANTHER" id="PTHR10655">
    <property type="entry name" value="LYSOPHOSPHOLIPASE-RELATED"/>
    <property type="match status" value="1"/>
</dbReference>
<evidence type="ECO:0000256" key="1">
    <source>
        <dbReference type="ARBA" id="ARBA00006499"/>
    </source>
</evidence>
<reference evidence="4" key="1">
    <citation type="journal article" date="2018" name="Genome Biol.">
        <title>SKESA: strategic k-mer extension for scrupulous assemblies.</title>
        <authorList>
            <person name="Souvorov A."/>
            <person name="Agarwala R."/>
            <person name="Lipman D.J."/>
        </authorList>
    </citation>
    <scope>NUCLEOTIDE SEQUENCE</scope>
    <source>
        <strain evidence="4">OLC2673_Aeromonas</strain>
    </source>
</reference>
<comment type="similarity">
    <text evidence="1">Belongs to the AB hydrolase superfamily. AB hydrolase 2 family.</text>
</comment>
<dbReference type="InterPro" id="IPR029058">
    <property type="entry name" value="AB_hydrolase_fold"/>
</dbReference>
<evidence type="ECO:0000259" key="3">
    <source>
        <dbReference type="Pfam" id="PF02230"/>
    </source>
</evidence>
<dbReference type="SUPFAM" id="SSF53474">
    <property type="entry name" value="alpha/beta-Hydrolases"/>
    <property type="match status" value="1"/>
</dbReference>
<dbReference type="Gene3D" id="3.40.50.1820">
    <property type="entry name" value="alpha/beta hydrolase"/>
    <property type="match status" value="1"/>
</dbReference>
<dbReference type="Pfam" id="PF02230">
    <property type="entry name" value="Abhydrolase_2"/>
    <property type="match status" value="1"/>
</dbReference>
<protein>
    <submittedName>
        <fullName evidence="4">Alpha/beta fold hydrolase</fullName>
    </submittedName>
</protein>
<keyword evidence="2 4" id="KW-0378">Hydrolase</keyword>
<comment type="caution">
    <text evidence="4">The sequence shown here is derived from an EMBL/GenBank/DDBJ whole genome shotgun (WGS) entry which is preliminary data.</text>
</comment>
<sequence length="223" mass="24415">MMVQPAMIDLHPEGARHAVIWLHGLGDSGAGLAPLVDALALPADLPVRHLLPDAPERAITINMGYKMRGWYDIKSFDNPADRAVESHVRESAARIAALIEQLVAEGFAPERIVLAGFSQGGVIASFAALRLSQQLAGLLCMSTYLAAPDALLGEMSEAARSLPICYMHGIYDDVVNLSMGWDAKNRLEAAGLSLEWHEYPMRHEICRPQLDDIRQWLLARLVG</sequence>
<organism evidence="4 5">
    <name type="scientific">Aeromonas hydrophila</name>
    <dbReference type="NCBI Taxonomy" id="644"/>
    <lineage>
        <taxon>Bacteria</taxon>
        <taxon>Pseudomonadati</taxon>
        <taxon>Pseudomonadota</taxon>
        <taxon>Gammaproteobacteria</taxon>
        <taxon>Aeromonadales</taxon>
        <taxon>Aeromonadaceae</taxon>
        <taxon>Aeromonas</taxon>
    </lineage>
</organism>
<dbReference type="AlphaFoldDB" id="A0AAD3YLP5"/>
<gene>
    <name evidence="4" type="ORF">JAJ28_003378</name>
</gene>
<accession>A0AAD3YLP5</accession>
<dbReference type="InterPro" id="IPR050565">
    <property type="entry name" value="LYPA1-2/EST-like"/>
</dbReference>